<dbReference type="EMBL" id="JAVRIE010000004">
    <property type="protein sequence ID" value="MDT0583154.1"/>
    <property type="molecule type" value="Genomic_DNA"/>
</dbReference>
<reference evidence="2 3" key="1">
    <citation type="submission" date="2023-09" db="EMBL/GenBank/DDBJ databases">
        <authorList>
            <person name="Rey-Velasco X."/>
        </authorList>
    </citation>
    <scope>NUCLEOTIDE SEQUENCE [LARGE SCALE GENOMIC DNA]</scope>
    <source>
        <strain evidence="2 3">W409</strain>
    </source>
</reference>
<evidence type="ECO:0000313" key="2">
    <source>
        <dbReference type="EMBL" id="MDT0583154.1"/>
    </source>
</evidence>
<keyword evidence="1" id="KW-0812">Transmembrane</keyword>
<feature type="transmembrane region" description="Helical" evidence="1">
    <location>
        <begin position="75"/>
        <end position="95"/>
    </location>
</feature>
<gene>
    <name evidence="2" type="ORF">RM544_11445</name>
</gene>
<dbReference type="AlphaFoldDB" id="A0AAW8R424"/>
<name>A0AAW8R424_9ALTE</name>
<sequence length="101" mass="11342">MNRNIKQRVRDFIIFCPFLVLHEWGAVLGVISAAIATIIYGYLTNKPRSWPITKIAIFQATLVTLYSISKALPDWSILCNVLSIFIFGAVLIASVGEEKDR</sequence>
<keyword evidence="1" id="KW-0472">Membrane</keyword>
<evidence type="ECO:0000256" key="1">
    <source>
        <dbReference type="SAM" id="Phobius"/>
    </source>
</evidence>
<comment type="caution">
    <text evidence="2">The sequence shown here is derived from an EMBL/GenBank/DDBJ whole genome shotgun (WGS) entry which is preliminary data.</text>
</comment>
<dbReference type="RefSeq" id="WP_311361922.1">
    <property type="nucleotide sequence ID" value="NZ_JAVRIE010000004.1"/>
</dbReference>
<evidence type="ECO:0000313" key="3">
    <source>
        <dbReference type="Proteomes" id="UP001249020"/>
    </source>
</evidence>
<keyword evidence="1" id="KW-1133">Transmembrane helix</keyword>
<keyword evidence="3" id="KW-1185">Reference proteome</keyword>
<protein>
    <recommendedName>
        <fullName evidence="4">Holin</fullName>
    </recommendedName>
</protein>
<dbReference type="Proteomes" id="UP001249020">
    <property type="component" value="Unassembled WGS sequence"/>
</dbReference>
<accession>A0AAW8R424</accession>
<organism evidence="2 3">
    <name type="scientific">Brumicola blandensis</name>
    <dbReference type="NCBI Taxonomy" id="3075611"/>
    <lineage>
        <taxon>Bacteria</taxon>
        <taxon>Pseudomonadati</taxon>
        <taxon>Pseudomonadota</taxon>
        <taxon>Gammaproteobacteria</taxon>
        <taxon>Alteromonadales</taxon>
        <taxon>Alteromonadaceae</taxon>
        <taxon>Brumicola</taxon>
    </lineage>
</organism>
<feature type="transmembrane region" description="Helical" evidence="1">
    <location>
        <begin position="12"/>
        <end position="43"/>
    </location>
</feature>
<evidence type="ECO:0008006" key="4">
    <source>
        <dbReference type="Google" id="ProtNLM"/>
    </source>
</evidence>
<proteinExistence type="predicted"/>